<gene>
    <name evidence="7" type="ORF">NYZ96_12015</name>
</gene>
<dbReference type="GO" id="GO:0043565">
    <property type="term" value="F:sequence-specific DNA binding"/>
    <property type="evidence" value="ECO:0007669"/>
    <property type="project" value="InterPro"/>
</dbReference>
<dbReference type="Proteomes" id="UP001059745">
    <property type="component" value="Chromosome 1"/>
</dbReference>
<dbReference type="SUPFAM" id="SSF51182">
    <property type="entry name" value="RmlC-like cupins"/>
    <property type="match status" value="1"/>
</dbReference>
<sequence length="277" mass="30932">MTREIQRPRRMSLSPEHPGERQDACVVAAMAKDYPDHAIIPCHAHRRSQLVFASTGVMMVTTRRGTWVVPPQRALWMPADVEHEIRASGVLHMRTLYFEPGTDIERALARDCSVIEVSPLIRELILRATSFDGEPARQARLERLVAVLLDEVQNISVLSLHLPVPVDPRLARICERLIADPSIDLTLEAWGRNVGASTRTLTRQFLADTGMTFTQWRQRARILASLPRLARGETIISVALGLGYDSPSAFGAMFKRTLGATPASYFQGSSERDKLVD</sequence>
<dbReference type="InterPro" id="IPR018062">
    <property type="entry name" value="HTH_AraC-typ_CS"/>
</dbReference>
<keyword evidence="1" id="KW-0678">Repressor</keyword>
<dbReference type="AlphaFoldDB" id="A0AB38TPU2"/>
<dbReference type="RefSeq" id="WP_164466877.1">
    <property type="nucleotide sequence ID" value="NZ_CADEQC010000002.1"/>
</dbReference>
<dbReference type="Gene3D" id="2.60.120.10">
    <property type="entry name" value="Jelly Rolls"/>
    <property type="match status" value="1"/>
</dbReference>
<dbReference type="EMBL" id="CP104214">
    <property type="protein sequence ID" value="UWX68959.1"/>
    <property type="molecule type" value="Genomic_DNA"/>
</dbReference>
<evidence type="ECO:0000259" key="6">
    <source>
        <dbReference type="PROSITE" id="PS01124"/>
    </source>
</evidence>
<evidence type="ECO:0000313" key="7">
    <source>
        <dbReference type="EMBL" id="UWX68959.1"/>
    </source>
</evidence>
<dbReference type="PROSITE" id="PS01124">
    <property type="entry name" value="HTH_ARAC_FAMILY_2"/>
    <property type="match status" value="1"/>
</dbReference>
<evidence type="ECO:0000256" key="3">
    <source>
        <dbReference type="ARBA" id="ARBA00023125"/>
    </source>
</evidence>
<protein>
    <submittedName>
        <fullName evidence="7">Helix-turn-helix transcriptional regulator</fullName>
    </submittedName>
</protein>
<proteinExistence type="predicted"/>
<reference evidence="7" key="1">
    <citation type="submission" date="2022-09" db="EMBL/GenBank/DDBJ databases">
        <title>Genomic of Burkholderia gladioli.</title>
        <authorList>
            <person name="Wu H."/>
        </authorList>
    </citation>
    <scope>NUCLEOTIDE SEQUENCE</scope>
    <source>
        <strain evidence="7">ZN-S4</strain>
    </source>
</reference>
<dbReference type="SUPFAM" id="SSF46689">
    <property type="entry name" value="Homeodomain-like"/>
    <property type="match status" value="1"/>
</dbReference>
<dbReference type="GO" id="GO:0003700">
    <property type="term" value="F:DNA-binding transcription factor activity"/>
    <property type="evidence" value="ECO:0007669"/>
    <property type="project" value="InterPro"/>
</dbReference>
<feature type="region of interest" description="Disordered" evidence="5">
    <location>
        <begin position="1"/>
        <end position="20"/>
    </location>
</feature>
<dbReference type="CDD" id="cd06124">
    <property type="entry name" value="cupin_NimR-like_N"/>
    <property type="match status" value="1"/>
</dbReference>
<dbReference type="InterPro" id="IPR009057">
    <property type="entry name" value="Homeodomain-like_sf"/>
</dbReference>
<dbReference type="PANTHER" id="PTHR11019">
    <property type="entry name" value="HTH-TYPE TRANSCRIPTIONAL REGULATOR NIMR"/>
    <property type="match status" value="1"/>
</dbReference>
<keyword evidence="4" id="KW-0804">Transcription</keyword>
<accession>A0AB38TPU2</accession>
<dbReference type="InterPro" id="IPR011051">
    <property type="entry name" value="RmlC_Cupin_sf"/>
</dbReference>
<feature type="domain" description="HTH araC/xylS-type" evidence="6">
    <location>
        <begin position="168"/>
        <end position="268"/>
    </location>
</feature>
<dbReference type="FunFam" id="1.10.10.60:FF:000132">
    <property type="entry name" value="AraC family transcriptional regulator"/>
    <property type="match status" value="1"/>
</dbReference>
<organism evidence="7 8">
    <name type="scientific">Burkholderia gladioli</name>
    <name type="common">Pseudomonas marginata</name>
    <name type="synonym">Phytomonas marginata</name>
    <dbReference type="NCBI Taxonomy" id="28095"/>
    <lineage>
        <taxon>Bacteria</taxon>
        <taxon>Pseudomonadati</taxon>
        <taxon>Pseudomonadota</taxon>
        <taxon>Betaproteobacteria</taxon>
        <taxon>Burkholderiales</taxon>
        <taxon>Burkholderiaceae</taxon>
        <taxon>Burkholderia</taxon>
    </lineage>
</organism>
<dbReference type="PROSITE" id="PS00041">
    <property type="entry name" value="HTH_ARAC_FAMILY_1"/>
    <property type="match status" value="1"/>
</dbReference>
<dbReference type="Pfam" id="PF02311">
    <property type="entry name" value="AraC_binding"/>
    <property type="match status" value="1"/>
</dbReference>
<name>A0AB38TPU2_BURGA</name>
<evidence type="ECO:0000256" key="4">
    <source>
        <dbReference type="ARBA" id="ARBA00023163"/>
    </source>
</evidence>
<dbReference type="InterPro" id="IPR003313">
    <property type="entry name" value="AraC-bd"/>
</dbReference>
<keyword evidence="3" id="KW-0238">DNA-binding</keyword>
<dbReference type="InterPro" id="IPR018060">
    <property type="entry name" value="HTH_AraC"/>
</dbReference>
<evidence type="ECO:0000256" key="5">
    <source>
        <dbReference type="SAM" id="MobiDB-lite"/>
    </source>
</evidence>
<keyword evidence="2" id="KW-0805">Transcription regulation</keyword>
<evidence type="ECO:0000256" key="2">
    <source>
        <dbReference type="ARBA" id="ARBA00023015"/>
    </source>
</evidence>
<dbReference type="InterPro" id="IPR014710">
    <property type="entry name" value="RmlC-like_jellyroll"/>
</dbReference>
<evidence type="ECO:0000256" key="1">
    <source>
        <dbReference type="ARBA" id="ARBA00022491"/>
    </source>
</evidence>
<evidence type="ECO:0000313" key="8">
    <source>
        <dbReference type="Proteomes" id="UP001059745"/>
    </source>
</evidence>
<dbReference type="PANTHER" id="PTHR11019:SF159">
    <property type="entry name" value="TRANSCRIPTIONAL REGULATOR-RELATED"/>
    <property type="match status" value="1"/>
</dbReference>
<dbReference type="SMART" id="SM00342">
    <property type="entry name" value="HTH_ARAC"/>
    <property type="match status" value="1"/>
</dbReference>
<dbReference type="Gene3D" id="1.10.10.60">
    <property type="entry name" value="Homeodomain-like"/>
    <property type="match status" value="2"/>
</dbReference>
<dbReference type="Pfam" id="PF12833">
    <property type="entry name" value="HTH_18"/>
    <property type="match status" value="1"/>
</dbReference>